<reference evidence="2 3" key="1">
    <citation type="submission" date="2024-04" db="EMBL/GenBank/DDBJ databases">
        <title>Novel genus in family Flammeovirgaceae.</title>
        <authorList>
            <person name="Nguyen T.H."/>
            <person name="Vuong T.Q."/>
            <person name="Le H."/>
            <person name="Kim S.-G."/>
        </authorList>
    </citation>
    <scope>NUCLEOTIDE SEQUENCE [LARGE SCALE GENOMIC DNA]</scope>
    <source>
        <strain evidence="2 3">JCM 23209</strain>
    </source>
</reference>
<keyword evidence="3" id="KW-1185">Reference proteome</keyword>
<evidence type="ECO:0000259" key="1">
    <source>
        <dbReference type="Pfam" id="PF00534"/>
    </source>
</evidence>
<dbReference type="RefSeq" id="WP_346822729.1">
    <property type="nucleotide sequence ID" value="NZ_JBDKWZ010000011.1"/>
</dbReference>
<dbReference type="PANTHER" id="PTHR45947:SF3">
    <property type="entry name" value="SULFOQUINOVOSYL TRANSFERASE SQD2"/>
    <property type="match status" value="1"/>
</dbReference>
<dbReference type="Pfam" id="PF00534">
    <property type="entry name" value="Glycos_transf_1"/>
    <property type="match status" value="1"/>
</dbReference>
<dbReference type="CDD" id="cd03801">
    <property type="entry name" value="GT4_PimA-like"/>
    <property type="match status" value="1"/>
</dbReference>
<dbReference type="Proteomes" id="UP001403385">
    <property type="component" value="Unassembled WGS sequence"/>
</dbReference>
<name>A0AAW9SDS4_9BACT</name>
<dbReference type="Gene3D" id="3.40.50.2000">
    <property type="entry name" value="Glycogen Phosphorylase B"/>
    <property type="match status" value="2"/>
</dbReference>
<comment type="caution">
    <text evidence="2">The sequence shown here is derived from an EMBL/GenBank/DDBJ whole genome shotgun (WGS) entry which is preliminary data.</text>
</comment>
<dbReference type="GO" id="GO:0016757">
    <property type="term" value="F:glycosyltransferase activity"/>
    <property type="evidence" value="ECO:0007669"/>
    <property type="project" value="UniProtKB-KW"/>
</dbReference>
<dbReference type="SUPFAM" id="SSF53756">
    <property type="entry name" value="UDP-Glycosyltransferase/glycogen phosphorylase"/>
    <property type="match status" value="1"/>
</dbReference>
<gene>
    <name evidence="2" type="ORF">AAG747_18640</name>
</gene>
<organism evidence="2 3">
    <name type="scientific">Rapidithrix thailandica</name>
    <dbReference type="NCBI Taxonomy" id="413964"/>
    <lineage>
        <taxon>Bacteria</taxon>
        <taxon>Pseudomonadati</taxon>
        <taxon>Bacteroidota</taxon>
        <taxon>Cytophagia</taxon>
        <taxon>Cytophagales</taxon>
        <taxon>Flammeovirgaceae</taxon>
        <taxon>Rapidithrix</taxon>
    </lineage>
</organism>
<accession>A0AAW9SDS4</accession>
<sequence length="407" mass="47506">MYKTILATAYAINPYKGSEDGMGWNFVRQIARFNTVIAITRKNNQPMIEKYMTEYPDVVYENMQFLYFDLPYWMRFWKKKSRGAMLYYWMWQRAMPRFIRKQQLSFDIIHNLNFHNDWTPSYLWKLNKPFVWGPIGHHPSIPGQYLINYNNVYNIKNKATWMVKQAFWKYSSSLKKTLDKADYVCCMNSHVAKVIPLQKGKYSIIPSVASQDFGYEPKQHKKAFTLISAGRFVPLKGFDLSILAFARFLDSLPKAKREDCKLIIVGAGPEFPLLQKLVRENNIENQVQFIHWVERKELLKLYKNASAFLFPSHEGAGMVVAEALSFGLPVICLDNSGPGEFIDDTCGVAVKETTYTHTLTQLSQAIAKLYQFPELAERMGKCARIKFENQFHWDRRGEQLHSIYQSL</sequence>
<dbReference type="InterPro" id="IPR001296">
    <property type="entry name" value="Glyco_trans_1"/>
</dbReference>
<protein>
    <submittedName>
        <fullName evidence="2">Glycosyltransferase</fullName>
        <ecNumber evidence="2">2.4.-.-</ecNumber>
    </submittedName>
</protein>
<feature type="domain" description="Glycosyl transferase family 1" evidence="1">
    <location>
        <begin position="221"/>
        <end position="384"/>
    </location>
</feature>
<evidence type="ECO:0000313" key="2">
    <source>
        <dbReference type="EMBL" id="MEN7549950.1"/>
    </source>
</evidence>
<dbReference type="EMBL" id="JBDKWZ010000011">
    <property type="protein sequence ID" value="MEN7549950.1"/>
    <property type="molecule type" value="Genomic_DNA"/>
</dbReference>
<keyword evidence="2" id="KW-0328">Glycosyltransferase</keyword>
<dbReference type="AlphaFoldDB" id="A0AAW9SDS4"/>
<dbReference type="InterPro" id="IPR050194">
    <property type="entry name" value="Glycosyltransferase_grp1"/>
</dbReference>
<keyword evidence="2" id="KW-0808">Transferase</keyword>
<dbReference type="PANTHER" id="PTHR45947">
    <property type="entry name" value="SULFOQUINOVOSYL TRANSFERASE SQD2"/>
    <property type="match status" value="1"/>
</dbReference>
<dbReference type="EC" id="2.4.-.-" evidence="2"/>
<proteinExistence type="predicted"/>
<evidence type="ECO:0000313" key="3">
    <source>
        <dbReference type="Proteomes" id="UP001403385"/>
    </source>
</evidence>